<dbReference type="InterPro" id="IPR036188">
    <property type="entry name" value="FAD/NAD-bd_sf"/>
</dbReference>
<accession>A0A382AJ68</accession>
<gene>
    <name evidence="4" type="ORF">METZ01_LOCUS154464</name>
</gene>
<dbReference type="InterPro" id="IPR002938">
    <property type="entry name" value="FAD-bd"/>
</dbReference>
<dbReference type="NCBIfam" id="NF005720">
    <property type="entry name" value="PRK07538.1"/>
    <property type="match status" value="1"/>
</dbReference>
<dbReference type="SUPFAM" id="SSF54373">
    <property type="entry name" value="FAD-linked reductases, C-terminal domain"/>
    <property type="match status" value="1"/>
</dbReference>
<proteinExistence type="predicted"/>
<feature type="non-terminal residue" evidence="4">
    <location>
        <position position="378"/>
    </location>
</feature>
<organism evidence="4">
    <name type="scientific">marine metagenome</name>
    <dbReference type="NCBI Taxonomy" id="408172"/>
    <lineage>
        <taxon>unclassified sequences</taxon>
        <taxon>metagenomes</taxon>
        <taxon>ecological metagenomes</taxon>
    </lineage>
</organism>
<protein>
    <recommendedName>
        <fullName evidence="3">FAD-binding domain-containing protein</fullName>
    </recommendedName>
</protein>
<evidence type="ECO:0000256" key="2">
    <source>
        <dbReference type="ARBA" id="ARBA00023033"/>
    </source>
</evidence>
<dbReference type="SUPFAM" id="SSF51905">
    <property type="entry name" value="FAD/NAD(P)-binding domain"/>
    <property type="match status" value="1"/>
</dbReference>
<dbReference type="Gene3D" id="3.30.9.30">
    <property type="match status" value="1"/>
</dbReference>
<evidence type="ECO:0000259" key="3">
    <source>
        <dbReference type="Pfam" id="PF01494"/>
    </source>
</evidence>
<dbReference type="Gene3D" id="3.50.50.60">
    <property type="entry name" value="FAD/NAD(P)-binding domain"/>
    <property type="match status" value="1"/>
</dbReference>
<dbReference type="PANTHER" id="PTHR13789">
    <property type="entry name" value="MONOOXYGENASE"/>
    <property type="match status" value="1"/>
</dbReference>
<dbReference type="PANTHER" id="PTHR13789:SF268">
    <property type="entry name" value="5-METHYLPHENAZINE-1-CARBOXYLATE 1-MONOOXYGENASE"/>
    <property type="match status" value="1"/>
</dbReference>
<keyword evidence="1" id="KW-0560">Oxidoreductase</keyword>
<evidence type="ECO:0000256" key="1">
    <source>
        <dbReference type="ARBA" id="ARBA00023002"/>
    </source>
</evidence>
<dbReference type="GO" id="GO:0004497">
    <property type="term" value="F:monooxygenase activity"/>
    <property type="evidence" value="ECO:0007669"/>
    <property type="project" value="UniProtKB-KW"/>
</dbReference>
<dbReference type="PRINTS" id="PR00420">
    <property type="entry name" value="RNGMNOXGNASE"/>
</dbReference>
<dbReference type="Pfam" id="PF01494">
    <property type="entry name" value="FAD_binding_3"/>
    <property type="match status" value="2"/>
</dbReference>
<dbReference type="EMBL" id="UINC01025649">
    <property type="protein sequence ID" value="SVB01610.1"/>
    <property type="molecule type" value="Genomic_DNA"/>
</dbReference>
<dbReference type="InterPro" id="IPR050493">
    <property type="entry name" value="FAD-dep_Monooxygenase_BioMet"/>
</dbReference>
<name>A0A382AJ68_9ZZZZ</name>
<reference evidence="4" key="1">
    <citation type="submission" date="2018-05" db="EMBL/GenBank/DDBJ databases">
        <authorList>
            <person name="Lanie J.A."/>
            <person name="Ng W.-L."/>
            <person name="Kazmierczak K.M."/>
            <person name="Andrzejewski T.M."/>
            <person name="Davidsen T.M."/>
            <person name="Wayne K.J."/>
            <person name="Tettelin H."/>
            <person name="Glass J.I."/>
            <person name="Rusch D."/>
            <person name="Podicherti R."/>
            <person name="Tsui H.-C.T."/>
            <person name="Winkler M.E."/>
        </authorList>
    </citation>
    <scope>NUCLEOTIDE SEQUENCE</scope>
</reference>
<keyword evidence="2" id="KW-0503">Monooxygenase</keyword>
<evidence type="ECO:0000313" key="4">
    <source>
        <dbReference type="EMBL" id="SVB01610.1"/>
    </source>
</evidence>
<sequence>MGRSILIAGGGIGGLVAALCLNRAGHDVTVFETVSEPRELGVGINLLPHSVRVLHDLGLESDLAASAVATSELRFCSDDGVLIWSEPRGLAAGNPWPQYSIHRGRLQMVLLDAVRRTLGPDRILTGHHLDGFDQDKDGVLARFVDRRSGVLVGEYEGEALVGCDGLHSALRRSFVSDEGPPRYSGLVLWRGAVEAPPFLDGRTMFMAGHDRQKAVVYPIRGPVEPGGTVLTNWVAERPVDVDVATADWNAAVDPADIAPWFADWDFGWIHVGELLASTEVAYEFPMVDRDPLERWSCGRATLLGDAAHPMRPNGSNGASQAILDGEALAVALSADVGVAAALESYEADRREPTSRLVLANRQAGPERVMQWVEERCDR</sequence>
<dbReference type="GO" id="GO:0071949">
    <property type="term" value="F:FAD binding"/>
    <property type="evidence" value="ECO:0007669"/>
    <property type="project" value="InterPro"/>
</dbReference>
<feature type="domain" description="FAD-binding" evidence="3">
    <location>
        <begin position="5"/>
        <end position="174"/>
    </location>
</feature>
<feature type="domain" description="FAD-binding" evidence="3">
    <location>
        <begin position="292"/>
        <end position="356"/>
    </location>
</feature>
<dbReference type="AlphaFoldDB" id="A0A382AJ68"/>